<protein>
    <submittedName>
        <fullName evidence="2">Tetratricopeptide repeat protein</fullName>
    </submittedName>
</protein>
<reference evidence="2" key="1">
    <citation type="submission" date="2021-04" db="EMBL/GenBank/DDBJ databases">
        <title>Ouciella asimina sp. nov., isolated from the surface seawater in the hydrothermal field of Okinawa Trough.</title>
        <authorList>
            <person name="Shuang W."/>
        </authorList>
    </citation>
    <scope>NUCLEOTIDE SEQUENCE</scope>
    <source>
        <strain evidence="2">LXI357</strain>
    </source>
</reference>
<name>A0A8T4IM10_9SPHN</name>
<dbReference type="Pfam" id="PF13181">
    <property type="entry name" value="TPR_8"/>
    <property type="match status" value="1"/>
</dbReference>
<accession>A0A8T4IM10</accession>
<dbReference type="InterPro" id="IPR011990">
    <property type="entry name" value="TPR-like_helical_dom_sf"/>
</dbReference>
<dbReference type="RefSeq" id="WP_284054437.1">
    <property type="nucleotide sequence ID" value="NZ_JAGRQC010000003.1"/>
</dbReference>
<dbReference type="InterPro" id="IPR019734">
    <property type="entry name" value="TPR_rpt"/>
</dbReference>
<dbReference type="SMART" id="SM00028">
    <property type="entry name" value="TPR"/>
    <property type="match status" value="8"/>
</dbReference>
<keyword evidence="3" id="KW-1185">Reference proteome</keyword>
<gene>
    <name evidence="2" type="ORF">J7S20_11825</name>
</gene>
<organism evidence="2 3">
    <name type="scientific">Stakelama marina</name>
    <dbReference type="NCBI Taxonomy" id="2826939"/>
    <lineage>
        <taxon>Bacteria</taxon>
        <taxon>Pseudomonadati</taxon>
        <taxon>Pseudomonadota</taxon>
        <taxon>Alphaproteobacteria</taxon>
        <taxon>Sphingomonadales</taxon>
        <taxon>Sphingomonadaceae</taxon>
        <taxon>Stakelama</taxon>
    </lineage>
</organism>
<proteinExistence type="predicted"/>
<dbReference type="SUPFAM" id="SSF48452">
    <property type="entry name" value="TPR-like"/>
    <property type="match status" value="4"/>
</dbReference>
<evidence type="ECO:0000313" key="2">
    <source>
        <dbReference type="EMBL" id="MBR0553196.1"/>
    </source>
</evidence>
<evidence type="ECO:0000313" key="3">
    <source>
        <dbReference type="Proteomes" id="UP000676996"/>
    </source>
</evidence>
<dbReference type="AlphaFoldDB" id="A0A8T4IM10"/>
<keyword evidence="1" id="KW-0802">TPR repeat</keyword>
<evidence type="ECO:0000256" key="1">
    <source>
        <dbReference type="PROSITE-ProRule" id="PRU00339"/>
    </source>
</evidence>
<dbReference type="EMBL" id="JAGRQC010000003">
    <property type="protein sequence ID" value="MBR0553196.1"/>
    <property type="molecule type" value="Genomic_DNA"/>
</dbReference>
<feature type="repeat" description="TPR" evidence="1">
    <location>
        <begin position="155"/>
        <end position="188"/>
    </location>
</feature>
<dbReference type="Pfam" id="PF14559">
    <property type="entry name" value="TPR_19"/>
    <property type="match status" value="1"/>
</dbReference>
<dbReference type="Gene3D" id="1.25.40.10">
    <property type="entry name" value="Tetratricopeptide repeat domain"/>
    <property type="match status" value="3"/>
</dbReference>
<dbReference type="Pfam" id="PF13432">
    <property type="entry name" value="TPR_16"/>
    <property type="match status" value="4"/>
</dbReference>
<dbReference type="PANTHER" id="PTHR12558:SF13">
    <property type="entry name" value="CELL DIVISION CYCLE PROTEIN 27 HOMOLOG"/>
    <property type="match status" value="1"/>
</dbReference>
<sequence length="666" mass="70359">MLALLVLTTMPGAARADDMAARDALARSLTYLKAGNASAARSQAFKATQEASNWGLAHAVLARSQLALGEGVAAEGELDRAISAGFDKRRSYQLYAHAYLLQGQTEQALAALDKADPRYLRYTLRIRAMALAAQGDVAGAERAFAQALAIAPHDVRIWTDLGEMRFENGNLAGAIDASRRAVATDRDDAEALVLRGKMVREQFGLVAALPWFEAALRQDPWRHDALIEYAATLGDVGRNTDMLAAVRKAMLARPGSPQGYYLQAVLAARAGKYDLARSILQRAGDALSDLPGALLLQGAVLVETGSYGQATETLRELVARQPMNLSARKLLALAYLRAGSASDALDILKPMAQRADADAYTLTLSARAFEAAGNRVMAAHLLDRAAMPATGQSDTFGADDSLAVLSADAAETPEAADTVVPLVRALLDHGDTRTALSRARQAAQDAPGAPEGQLLVGDVLMAMKRFGDAASAYARAADLRFDESTMLRLVEARDAAGESAAARDALALFLSQNPENSTALRLAGKWQLAAGDANSAIVTLEALRSRIGDRDAGLLSDLASAYGAAGEHDAARRYAAAAYSLAPANPAVADAYGWAMFEAGDDDGARQLIEKAVAIAPDHAGLRWHLGQVYAALDRKKDAVANIRLALANPGFGDRDAAQALLKHLA</sequence>
<dbReference type="Proteomes" id="UP000676996">
    <property type="component" value="Unassembled WGS sequence"/>
</dbReference>
<comment type="caution">
    <text evidence="2">The sequence shown here is derived from an EMBL/GenBank/DDBJ whole genome shotgun (WGS) entry which is preliminary data.</text>
</comment>
<dbReference type="PROSITE" id="PS50005">
    <property type="entry name" value="TPR"/>
    <property type="match status" value="1"/>
</dbReference>
<dbReference type="PANTHER" id="PTHR12558">
    <property type="entry name" value="CELL DIVISION CYCLE 16,23,27"/>
    <property type="match status" value="1"/>
</dbReference>